<feature type="transmembrane region" description="Helical" evidence="13">
    <location>
        <begin position="7"/>
        <end position="29"/>
    </location>
</feature>
<dbReference type="CDD" id="cd18773">
    <property type="entry name" value="PDC1_HK_sensor"/>
    <property type="match status" value="1"/>
</dbReference>
<dbReference type="Gene3D" id="3.30.70.270">
    <property type="match status" value="1"/>
</dbReference>
<accession>A0ABT1SBS5</accession>
<dbReference type="SUPFAM" id="SSF109604">
    <property type="entry name" value="HD-domain/PDEase-like"/>
    <property type="match status" value="1"/>
</dbReference>
<keyword evidence="18" id="KW-1185">Reference proteome</keyword>
<dbReference type="InterPro" id="IPR000160">
    <property type="entry name" value="GGDEF_dom"/>
</dbReference>
<keyword evidence="9 13" id="KW-1133">Transmembrane helix</keyword>
<dbReference type="Pfam" id="PF13487">
    <property type="entry name" value="HD_5"/>
    <property type="match status" value="1"/>
</dbReference>
<dbReference type="Gene3D" id="1.10.3210.10">
    <property type="entry name" value="Hypothetical protein af1432"/>
    <property type="match status" value="1"/>
</dbReference>
<evidence type="ECO:0000313" key="18">
    <source>
        <dbReference type="Proteomes" id="UP001524478"/>
    </source>
</evidence>
<keyword evidence="5 13" id="KW-0812">Transmembrane</keyword>
<evidence type="ECO:0000256" key="2">
    <source>
        <dbReference type="ARBA" id="ARBA00022475"/>
    </source>
</evidence>
<evidence type="ECO:0000256" key="3">
    <source>
        <dbReference type="ARBA" id="ARBA00022553"/>
    </source>
</evidence>
<feature type="coiled-coil region" evidence="12">
    <location>
        <begin position="353"/>
        <end position="405"/>
    </location>
</feature>
<dbReference type="Pfam" id="PF02743">
    <property type="entry name" value="dCache_1"/>
    <property type="match status" value="1"/>
</dbReference>
<evidence type="ECO:0000256" key="5">
    <source>
        <dbReference type="ARBA" id="ARBA00022692"/>
    </source>
</evidence>
<organism evidence="17 18">
    <name type="scientific">Tissierella carlieri</name>
    <dbReference type="NCBI Taxonomy" id="689904"/>
    <lineage>
        <taxon>Bacteria</taxon>
        <taxon>Bacillati</taxon>
        <taxon>Bacillota</taxon>
        <taxon>Tissierellia</taxon>
        <taxon>Tissierellales</taxon>
        <taxon>Tissierellaceae</taxon>
        <taxon>Tissierella</taxon>
    </lineage>
</organism>
<keyword evidence="6" id="KW-0547">Nucleotide-binding</keyword>
<dbReference type="InterPro" id="IPR035965">
    <property type="entry name" value="PAS-like_dom_sf"/>
</dbReference>
<dbReference type="PROSITE" id="PS51832">
    <property type="entry name" value="HD_GYP"/>
    <property type="match status" value="1"/>
</dbReference>
<evidence type="ECO:0000256" key="1">
    <source>
        <dbReference type="ARBA" id="ARBA00004651"/>
    </source>
</evidence>
<dbReference type="InterPro" id="IPR043128">
    <property type="entry name" value="Rev_trsase/Diguanyl_cyclase"/>
</dbReference>
<dbReference type="CDD" id="cd00077">
    <property type="entry name" value="HDc"/>
    <property type="match status" value="1"/>
</dbReference>
<dbReference type="EC" id="2.7.7.65" evidence="17"/>
<dbReference type="InterPro" id="IPR003607">
    <property type="entry name" value="HD/PDEase_dom"/>
</dbReference>
<keyword evidence="10" id="KW-0902">Two-component regulatory system</keyword>
<protein>
    <submittedName>
        <fullName evidence="17">Diguanylate cyclase</fullName>
        <ecNumber evidence="17">2.7.7.65</ecNumber>
    </submittedName>
</protein>
<keyword evidence="7" id="KW-0418">Kinase</keyword>
<evidence type="ECO:0000256" key="10">
    <source>
        <dbReference type="ARBA" id="ARBA00023012"/>
    </source>
</evidence>
<dbReference type="PROSITE" id="PS50112">
    <property type="entry name" value="PAS"/>
    <property type="match status" value="1"/>
</dbReference>
<dbReference type="CDD" id="cd01949">
    <property type="entry name" value="GGDEF"/>
    <property type="match status" value="1"/>
</dbReference>
<gene>
    <name evidence="17" type="ORF">NE686_12680</name>
</gene>
<evidence type="ECO:0000256" key="8">
    <source>
        <dbReference type="ARBA" id="ARBA00022840"/>
    </source>
</evidence>
<dbReference type="Gene3D" id="3.30.450.20">
    <property type="entry name" value="PAS domain"/>
    <property type="match status" value="3"/>
</dbReference>
<evidence type="ECO:0000259" key="16">
    <source>
        <dbReference type="PROSITE" id="PS51832"/>
    </source>
</evidence>
<evidence type="ECO:0000256" key="11">
    <source>
        <dbReference type="ARBA" id="ARBA00023136"/>
    </source>
</evidence>
<dbReference type="PANTHER" id="PTHR43155:SF2">
    <property type="entry name" value="CYCLIC DI-GMP PHOSPHODIESTERASE PA4108"/>
    <property type="match status" value="1"/>
</dbReference>
<keyword evidence="11 13" id="KW-0472">Membrane</keyword>
<evidence type="ECO:0000256" key="6">
    <source>
        <dbReference type="ARBA" id="ARBA00022741"/>
    </source>
</evidence>
<keyword evidence="12" id="KW-0175">Coiled coil</keyword>
<evidence type="ECO:0000256" key="9">
    <source>
        <dbReference type="ARBA" id="ARBA00022989"/>
    </source>
</evidence>
<dbReference type="GO" id="GO:0052621">
    <property type="term" value="F:diguanylate cyclase activity"/>
    <property type="evidence" value="ECO:0007669"/>
    <property type="project" value="UniProtKB-EC"/>
</dbReference>
<dbReference type="SUPFAM" id="SSF55073">
    <property type="entry name" value="Nucleotide cyclase"/>
    <property type="match status" value="1"/>
</dbReference>
<dbReference type="PROSITE" id="PS50887">
    <property type="entry name" value="GGDEF"/>
    <property type="match status" value="1"/>
</dbReference>
<evidence type="ECO:0000256" key="4">
    <source>
        <dbReference type="ARBA" id="ARBA00022679"/>
    </source>
</evidence>
<dbReference type="InterPro" id="IPR000014">
    <property type="entry name" value="PAS"/>
</dbReference>
<evidence type="ECO:0000256" key="7">
    <source>
        <dbReference type="ARBA" id="ARBA00022777"/>
    </source>
</evidence>
<keyword evidence="2" id="KW-1003">Cell membrane</keyword>
<dbReference type="EMBL" id="JANGAC010000009">
    <property type="protein sequence ID" value="MCQ4923948.1"/>
    <property type="molecule type" value="Genomic_DNA"/>
</dbReference>
<dbReference type="Proteomes" id="UP001524478">
    <property type="component" value="Unassembled WGS sequence"/>
</dbReference>
<comment type="caution">
    <text evidence="17">The sequence shown here is derived from an EMBL/GenBank/DDBJ whole genome shotgun (WGS) entry which is preliminary data.</text>
</comment>
<proteinExistence type="predicted"/>
<dbReference type="InterPro" id="IPR029151">
    <property type="entry name" value="Sensor-like_sf"/>
</dbReference>
<feature type="transmembrane region" description="Helical" evidence="13">
    <location>
        <begin position="277"/>
        <end position="298"/>
    </location>
</feature>
<evidence type="ECO:0000313" key="17">
    <source>
        <dbReference type="EMBL" id="MCQ4923948.1"/>
    </source>
</evidence>
<dbReference type="SUPFAM" id="SSF103190">
    <property type="entry name" value="Sensory domain-like"/>
    <property type="match status" value="1"/>
</dbReference>
<keyword evidence="4 17" id="KW-0808">Transferase</keyword>
<keyword evidence="17" id="KW-0548">Nucleotidyltransferase</keyword>
<evidence type="ECO:0000256" key="13">
    <source>
        <dbReference type="SAM" id="Phobius"/>
    </source>
</evidence>
<dbReference type="PANTHER" id="PTHR43155">
    <property type="entry name" value="CYCLIC DI-GMP PHOSPHODIESTERASE PA4108-RELATED"/>
    <property type="match status" value="1"/>
</dbReference>
<dbReference type="SMART" id="SM00267">
    <property type="entry name" value="GGDEF"/>
    <property type="match status" value="1"/>
</dbReference>
<dbReference type="Pfam" id="PF00990">
    <property type="entry name" value="GGDEF"/>
    <property type="match status" value="1"/>
</dbReference>
<dbReference type="CDD" id="cd12912">
    <property type="entry name" value="PDC2_MCP_like"/>
    <property type="match status" value="1"/>
</dbReference>
<evidence type="ECO:0000259" key="15">
    <source>
        <dbReference type="PROSITE" id="PS50887"/>
    </source>
</evidence>
<keyword evidence="3" id="KW-0597">Phosphoprotein</keyword>
<sequence>MKIIQRKFYLFGILLTFIVAIGLVIQYGYLNNVITKDKELNMEKSIEHLGYQINSNLKYHSQYTVAASEFIATGEWSDKEVVEYFKRLVENNTTIRSIYLGDINNKLINSDNWKPPKDYDIKIRPWYIKAIEENKLVISDVYIDALENKLITTISRPIYNKNGELLGVVASDISMEEIIKIVEDTKIKDLGYSFLIDNAGNILAHPKYKYEFDSELISINSISHGIHEKLKETKTGKIEVELDGVLGYLSYQPVEKTDWIIGNFMSLEEFRGNNSDIWRILLIALAISMIIFISFTYLQKVNFLMPVYKLDKDIININIEGNIGYRIPMEKNDPFIDLRKSINFILNKTHEFLQQHEQDTEEIVAQNEELEASYGQLAAMEEEIRDQYEKLVKSEKDLKQALEKNKAIIEVLPDILFVINREGIFVEVEVADSQELYIEKEDFIGKKIKDLFSTEITEISMKKIKNVLENDVMETFEYSLEVPKGMENYEIRIVKLNEDEVVSVTRNITDKKKMEDKLIRLSYKDQLTGLYNRRFFEEELRRLDVPRNLPITIVMADVNGLKLINDSFGHKAGDELLKDIANIMKKGCREDDIIARISGDEFVIILPQTNEREAEAIIGRLKALSADEKFSNDKLSNMELSVSFGLGTKCTVDTDMSEILKKAEDNMYTHKLFEGPSMRSKTIDTIMTALYEKNKREEEHSKRVAMISQQLGSILGMKEEKLKELENVGLLHDIGKIAINEAILDKPGYLSDEEWEDMKKHPEIGYRILSTVNEMSQIAEYTLAHHERYDGRGYPRGLKGEEIPLVSRIIAIADSYDAMASDRSYRKALSNEEIIKEFIRNAGTQFDPQLARIFVEQVLKSKWIED</sequence>
<dbReference type="NCBIfam" id="TIGR00254">
    <property type="entry name" value="GGDEF"/>
    <property type="match status" value="1"/>
</dbReference>
<evidence type="ECO:0000259" key="14">
    <source>
        <dbReference type="PROSITE" id="PS50112"/>
    </source>
</evidence>
<evidence type="ECO:0000256" key="12">
    <source>
        <dbReference type="SAM" id="Coils"/>
    </source>
</evidence>
<dbReference type="RefSeq" id="WP_256311785.1">
    <property type="nucleotide sequence ID" value="NZ_JANGAC010000009.1"/>
</dbReference>
<dbReference type="SMART" id="SM00471">
    <property type="entry name" value="HDc"/>
    <property type="match status" value="1"/>
</dbReference>
<dbReference type="CDD" id="cd00130">
    <property type="entry name" value="PAS"/>
    <property type="match status" value="1"/>
</dbReference>
<dbReference type="InterPro" id="IPR033479">
    <property type="entry name" value="dCache_1"/>
</dbReference>
<name>A0ABT1SBS5_9FIRM</name>
<dbReference type="InterPro" id="IPR029787">
    <property type="entry name" value="Nucleotide_cyclase"/>
</dbReference>
<dbReference type="SUPFAM" id="SSF55785">
    <property type="entry name" value="PYP-like sensor domain (PAS domain)"/>
    <property type="match status" value="1"/>
</dbReference>
<feature type="domain" description="PAS" evidence="14">
    <location>
        <begin position="401"/>
        <end position="471"/>
    </location>
</feature>
<reference evidence="17 18" key="1">
    <citation type="submission" date="2022-06" db="EMBL/GenBank/DDBJ databases">
        <title>Isolation of gut microbiota from human fecal samples.</title>
        <authorList>
            <person name="Pamer E.G."/>
            <person name="Barat B."/>
            <person name="Waligurski E."/>
            <person name="Medina S."/>
            <person name="Paddock L."/>
            <person name="Mostad J."/>
        </authorList>
    </citation>
    <scope>NUCLEOTIDE SEQUENCE [LARGE SCALE GENOMIC DNA]</scope>
    <source>
        <strain evidence="17 18">DFI.7.95</strain>
    </source>
</reference>
<keyword evidence="8" id="KW-0067">ATP-binding</keyword>
<feature type="domain" description="HD-GYP" evidence="16">
    <location>
        <begin position="675"/>
        <end position="866"/>
    </location>
</feature>
<dbReference type="InterPro" id="IPR037522">
    <property type="entry name" value="HD_GYP_dom"/>
</dbReference>
<comment type="subcellular location">
    <subcellularLocation>
        <location evidence="1">Cell membrane</location>
        <topology evidence="1">Multi-pass membrane protein</topology>
    </subcellularLocation>
</comment>
<feature type="domain" description="GGDEF" evidence="15">
    <location>
        <begin position="549"/>
        <end position="684"/>
    </location>
</feature>